<feature type="domain" description="PiggyBac transposable element-derived protein" evidence="2">
    <location>
        <begin position="71"/>
        <end position="414"/>
    </location>
</feature>
<dbReference type="Ensembl" id="ENSCCRT00020000088.1">
    <property type="protein sequence ID" value="ENSCCRP00020000067.1"/>
    <property type="gene ID" value="ENSCCRG00020000054.1"/>
</dbReference>
<evidence type="ECO:0000256" key="1">
    <source>
        <dbReference type="SAM" id="MobiDB-lite"/>
    </source>
</evidence>
<evidence type="ECO:0000313" key="3">
    <source>
        <dbReference type="Ensembl" id="ENSCCRP00020000067.1"/>
    </source>
</evidence>
<dbReference type="AlphaFoldDB" id="A0A8C2BRA3"/>
<sequence>KQRKPQAPCTSKASAGPTSKSPPPPQSLSSGVRVTRSRLHNLSDKDEAPPMHSFAPKWPPGPQLITDELYSPIQLFQLFFSHRVVLEIIANTNAHAEKLSISGKKFNWETLTLDEFNSYLSLIIYMGILKVKELSDYWSKRLGYDFNFPPTVMSQDRFLSISWALHLCDLKGDEENQQKKGTEEYDPLLQNKASLQRPHHCLQKNYQPNQHVSIDERMVAKPTKWGFKLFVLAELHSGYTWDFSVYEEKRATHSDKGLSTGYKLYVDNFYTSPELFKDLAGLQTGACGTIRTTRKGFSKARENDMAKKAEGGTIRWLKEPLFVKWMDTREVVMCSSINTAYEGDTVNRRVKVDQCQWTRKTIPIPGSVLEYNKYMGGVDQSDALIGYYNVLHKTRKWYKKLFQHLLDIAIVNAFILHKEQMMAKCLLPLTQKAFREKLMKELLEGAQPETTPQQPSQMCMPAYLQEDATKGCKRCVRCHTKTPVYCTKCNVSLCFVPSRNCFQD</sequence>
<evidence type="ECO:0000313" key="4">
    <source>
        <dbReference type="Proteomes" id="UP000694701"/>
    </source>
</evidence>
<proteinExistence type="predicted"/>
<dbReference type="Pfam" id="PF13843">
    <property type="entry name" value="DDE_Tnp_1_7"/>
    <property type="match status" value="1"/>
</dbReference>
<dbReference type="PANTHER" id="PTHR46599">
    <property type="entry name" value="PIGGYBAC TRANSPOSABLE ELEMENT-DERIVED PROTEIN 4"/>
    <property type="match status" value="1"/>
</dbReference>
<protein>
    <recommendedName>
        <fullName evidence="2">PiggyBac transposable element-derived protein domain-containing protein</fullName>
    </recommendedName>
</protein>
<dbReference type="Proteomes" id="UP000694701">
    <property type="component" value="Unplaced"/>
</dbReference>
<reference evidence="3" key="1">
    <citation type="submission" date="2025-08" db="UniProtKB">
        <authorList>
            <consortium name="Ensembl"/>
        </authorList>
    </citation>
    <scope>IDENTIFICATION</scope>
</reference>
<feature type="region of interest" description="Disordered" evidence="1">
    <location>
        <begin position="1"/>
        <end position="54"/>
    </location>
</feature>
<organism evidence="3 4">
    <name type="scientific">Cyprinus carpio</name>
    <name type="common">Common carp</name>
    <dbReference type="NCBI Taxonomy" id="7962"/>
    <lineage>
        <taxon>Eukaryota</taxon>
        <taxon>Metazoa</taxon>
        <taxon>Chordata</taxon>
        <taxon>Craniata</taxon>
        <taxon>Vertebrata</taxon>
        <taxon>Euteleostomi</taxon>
        <taxon>Actinopterygii</taxon>
        <taxon>Neopterygii</taxon>
        <taxon>Teleostei</taxon>
        <taxon>Ostariophysi</taxon>
        <taxon>Cypriniformes</taxon>
        <taxon>Cyprinidae</taxon>
        <taxon>Cyprininae</taxon>
        <taxon>Cyprinus</taxon>
    </lineage>
</organism>
<dbReference type="InterPro" id="IPR029526">
    <property type="entry name" value="PGBD"/>
</dbReference>
<feature type="compositionally biased region" description="Low complexity" evidence="1">
    <location>
        <begin position="10"/>
        <end position="19"/>
    </location>
</feature>
<evidence type="ECO:0000259" key="2">
    <source>
        <dbReference type="Pfam" id="PF13843"/>
    </source>
</evidence>
<name>A0A8C2BRA3_CYPCA</name>
<dbReference type="PANTHER" id="PTHR46599:SF3">
    <property type="entry name" value="PIGGYBAC TRANSPOSABLE ELEMENT-DERIVED PROTEIN 4"/>
    <property type="match status" value="1"/>
</dbReference>
<accession>A0A8C2BRA3</accession>